<name>U6H5D6_9EIME</name>
<evidence type="ECO:0000313" key="2">
    <source>
        <dbReference type="EMBL" id="CDI87077.1"/>
    </source>
</evidence>
<feature type="compositionally biased region" description="Low complexity" evidence="1">
    <location>
        <begin position="27"/>
        <end position="39"/>
    </location>
</feature>
<keyword evidence="3" id="KW-1185">Reference proteome</keyword>
<dbReference type="EMBL" id="HG696711">
    <property type="protein sequence ID" value="CDI87077.1"/>
    <property type="molecule type" value="Genomic_DNA"/>
</dbReference>
<protein>
    <submittedName>
        <fullName evidence="2">Uncharacterized protein</fullName>
    </submittedName>
</protein>
<feature type="compositionally biased region" description="Basic and acidic residues" evidence="1">
    <location>
        <begin position="10"/>
        <end position="19"/>
    </location>
</feature>
<reference evidence="2" key="2">
    <citation type="submission" date="2013-10" db="EMBL/GenBank/DDBJ databases">
        <authorList>
            <person name="Aslett M."/>
        </authorList>
    </citation>
    <scope>NUCLEOTIDE SEQUENCE [LARGE SCALE GENOMIC DNA]</scope>
    <source>
        <strain evidence="2">Houghton</strain>
    </source>
</reference>
<evidence type="ECO:0000256" key="1">
    <source>
        <dbReference type="SAM" id="MobiDB-lite"/>
    </source>
</evidence>
<accession>U6H5D6</accession>
<sequence>MAASSSCDELADRGGKTDRNLVSAREQQQQQMPHPVLQSQQRYCCSKQLRGVHSWASPEAPHPLGI</sequence>
<dbReference type="AlphaFoldDB" id="U6H5D6"/>
<dbReference type="Proteomes" id="UP000018201">
    <property type="component" value="Unassembled WGS sequence"/>
</dbReference>
<organism evidence="2 3">
    <name type="scientific">Eimeria praecox</name>
    <dbReference type="NCBI Taxonomy" id="51316"/>
    <lineage>
        <taxon>Eukaryota</taxon>
        <taxon>Sar</taxon>
        <taxon>Alveolata</taxon>
        <taxon>Apicomplexa</taxon>
        <taxon>Conoidasida</taxon>
        <taxon>Coccidia</taxon>
        <taxon>Eucoccidiorida</taxon>
        <taxon>Eimeriorina</taxon>
        <taxon>Eimeriidae</taxon>
        <taxon>Eimeria</taxon>
    </lineage>
</organism>
<proteinExistence type="predicted"/>
<gene>
    <name evidence="2" type="ORF">EPH_0003580</name>
</gene>
<evidence type="ECO:0000313" key="3">
    <source>
        <dbReference type="Proteomes" id="UP000018201"/>
    </source>
</evidence>
<dbReference type="VEuPathDB" id="ToxoDB:EPH_0003580"/>
<reference evidence="2" key="1">
    <citation type="submission" date="2013-10" db="EMBL/GenBank/DDBJ databases">
        <title>Genomic analysis of the causative agents of coccidiosis in chickens.</title>
        <authorList>
            <person name="Reid A.J."/>
            <person name="Blake D."/>
            <person name="Billington K."/>
            <person name="Browne H."/>
            <person name="Dunn M."/>
            <person name="Hung S."/>
            <person name="Kawahara F."/>
            <person name="Miranda-Saavedra D."/>
            <person name="Mourier T."/>
            <person name="Nagra H."/>
            <person name="Otto T.D."/>
            <person name="Rawlings N."/>
            <person name="Sanchez A."/>
            <person name="Sanders M."/>
            <person name="Subramaniam C."/>
            <person name="Tay Y."/>
            <person name="Dear P."/>
            <person name="Doerig C."/>
            <person name="Gruber A."/>
            <person name="Parkinson J."/>
            <person name="Shirley M."/>
            <person name="Wan K.L."/>
            <person name="Berriman M."/>
            <person name="Tomley F."/>
            <person name="Pain A."/>
        </authorList>
    </citation>
    <scope>NUCLEOTIDE SEQUENCE [LARGE SCALE GENOMIC DNA]</scope>
    <source>
        <strain evidence="2">Houghton</strain>
    </source>
</reference>
<feature type="region of interest" description="Disordered" evidence="1">
    <location>
        <begin position="1"/>
        <end position="39"/>
    </location>
</feature>